<feature type="non-terminal residue" evidence="1">
    <location>
        <position position="1"/>
    </location>
</feature>
<evidence type="ECO:0000313" key="1">
    <source>
        <dbReference type="EMBL" id="PWZ14968.1"/>
    </source>
</evidence>
<dbReference type="Proteomes" id="UP000251960">
    <property type="component" value="Chromosome 7"/>
</dbReference>
<gene>
    <name evidence="1" type="ORF">Zm00014a_005030</name>
</gene>
<dbReference type="AlphaFoldDB" id="A0A3L6E3C3"/>
<protein>
    <submittedName>
        <fullName evidence="1">Uncharacterized protein</fullName>
    </submittedName>
</protein>
<dbReference type="EMBL" id="NCVQ01000008">
    <property type="protein sequence ID" value="PWZ14968.1"/>
    <property type="molecule type" value="Genomic_DNA"/>
</dbReference>
<proteinExistence type="predicted"/>
<reference evidence="1" key="1">
    <citation type="journal article" date="2018" name="Nat. Genet.">
        <title>Extensive intraspecific gene order and gene structural variations between Mo17 and other maize genomes.</title>
        <authorList>
            <person name="Sun S."/>
            <person name="Zhou Y."/>
            <person name="Chen J."/>
            <person name="Shi J."/>
            <person name="Zhao H."/>
            <person name="Zhao H."/>
            <person name="Song W."/>
            <person name="Zhang M."/>
            <person name="Cui Y."/>
            <person name="Dong X."/>
            <person name="Liu H."/>
            <person name="Ma X."/>
            <person name="Jiao Y."/>
            <person name="Wang B."/>
            <person name="Wei X."/>
            <person name="Stein J.C."/>
            <person name="Glaubitz J.C."/>
            <person name="Lu F."/>
            <person name="Yu G."/>
            <person name="Liang C."/>
            <person name="Fengler K."/>
            <person name="Li B."/>
            <person name="Rafalski A."/>
            <person name="Schnable P.S."/>
            <person name="Ware D.H."/>
            <person name="Buckler E.S."/>
            <person name="Lai J."/>
        </authorList>
    </citation>
    <scope>NUCLEOTIDE SEQUENCE [LARGE SCALE GENOMIC DNA]</scope>
    <source>
        <tissue evidence="1">Seedling</tissue>
    </source>
</reference>
<name>A0A3L6E3C3_MAIZE</name>
<organism evidence="1">
    <name type="scientific">Zea mays</name>
    <name type="common">Maize</name>
    <dbReference type="NCBI Taxonomy" id="4577"/>
    <lineage>
        <taxon>Eukaryota</taxon>
        <taxon>Viridiplantae</taxon>
        <taxon>Streptophyta</taxon>
        <taxon>Embryophyta</taxon>
        <taxon>Tracheophyta</taxon>
        <taxon>Spermatophyta</taxon>
        <taxon>Magnoliopsida</taxon>
        <taxon>Liliopsida</taxon>
        <taxon>Poales</taxon>
        <taxon>Poaceae</taxon>
        <taxon>PACMAD clade</taxon>
        <taxon>Panicoideae</taxon>
        <taxon>Andropogonodae</taxon>
        <taxon>Andropogoneae</taxon>
        <taxon>Tripsacinae</taxon>
        <taxon>Zea</taxon>
    </lineage>
</organism>
<comment type="caution">
    <text evidence="1">The sequence shown here is derived from an EMBL/GenBank/DDBJ whole genome shotgun (WGS) entry which is preliminary data.</text>
</comment>
<sequence length="134" mass="15494">FPLLGPTEAGKGVFSRTTFDLPISEVSRPLQILVSIAYSILLYDIYVPDWEYQIAGPGSSSIEKSFSISEMWSERRHRTSLQRYQNGRPYDPRDRPPLQTVSLCTHEGLIWDAMRHRHLSFLLPCHKAQIRNYS</sequence>
<accession>A0A3L6E3C3</accession>